<feature type="transmembrane region" description="Helical" evidence="6">
    <location>
        <begin position="369"/>
        <end position="388"/>
    </location>
</feature>
<dbReference type="GO" id="GO:0005789">
    <property type="term" value="C:endoplasmic reticulum membrane"/>
    <property type="evidence" value="ECO:0007669"/>
    <property type="project" value="UniProtKB-SubCell"/>
</dbReference>
<keyword evidence="2 6" id="KW-0812">Transmembrane</keyword>
<dbReference type="Proteomes" id="UP000593567">
    <property type="component" value="Unassembled WGS sequence"/>
</dbReference>
<name>A0A7J7JBD2_BUGNE</name>
<comment type="subcellular location">
    <subcellularLocation>
        <location evidence="1 6">Endoplasmic reticulum membrane</location>
        <topology evidence="1 6">Multi-pass membrane protein</topology>
    </subcellularLocation>
</comment>
<keyword evidence="4 6" id="KW-1133">Transmembrane helix</keyword>
<evidence type="ECO:0000256" key="5">
    <source>
        <dbReference type="ARBA" id="ARBA00023136"/>
    </source>
</evidence>
<feature type="compositionally biased region" description="Polar residues" evidence="7">
    <location>
        <begin position="50"/>
        <end position="71"/>
    </location>
</feature>
<evidence type="ECO:0000259" key="8">
    <source>
        <dbReference type="PROSITE" id="PS50845"/>
    </source>
</evidence>
<dbReference type="EMBL" id="VXIV02002736">
    <property type="protein sequence ID" value="KAF6023287.1"/>
    <property type="molecule type" value="Genomic_DNA"/>
</dbReference>
<dbReference type="OrthoDB" id="567788at2759"/>
<comment type="caution">
    <text evidence="9">The sequence shown here is derived from an EMBL/GenBank/DDBJ whole genome shotgun (WGS) entry which is preliminary data.</text>
</comment>
<evidence type="ECO:0000256" key="7">
    <source>
        <dbReference type="SAM" id="MobiDB-lite"/>
    </source>
</evidence>
<gene>
    <name evidence="9" type="ORF">EB796_018414</name>
</gene>
<dbReference type="InterPro" id="IPR046964">
    <property type="entry name" value="RTN1-4"/>
</dbReference>
<evidence type="ECO:0000256" key="2">
    <source>
        <dbReference type="ARBA" id="ARBA00022692"/>
    </source>
</evidence>
<evidence type="ECO:0000313" key="9">
    <source>
        <dbReference type="EMBL" id="KAF6023287.1"/>
    </source>
</evidence>
<organism evidence="9 10">
    <name type="scientific">Bugula neritina</name>
    <name type="common">Brown bryozoan</name>
    <name type="synonym">Sertularia neritina</name>
    <dbReference type="NCBI Taxonomy" id="10212"/>
    <lineage>
        <taxon>Eukaryota</taxon>
        <taxon>Metazoa</taxon>
        <taxon>Spiralia</taxon>
        <taxon>Lophotrochozoa</taxon>
        <taxon>Bryozoa</taxon>
        <taxon>Gymnolaemata</taxon>
        <taxon>Cheilostomatida</taxon>
        <taxon>Flustrina</taxon>
        <taxon>Buguloidea</taxon>
        <taxon>Bugulidae</taxon>
        <taxon>Bugula</taxon>
    </lineage>
</organism>
<feature type="compositionally biased region" description="Basic and acidic residues" evidence="7">
    <location>
        <begin position="32"/>
        <end position="48"/>
    </location>
</feature>
<evidence type="ECO:0000256" key="3">
    <source>
        <dbReference type="ARBA" id="ARBA00022824"/>
    </source>
</evidence>
<dbReference type="Gene3D" id="1.20.5.2480">
    <property type="match status" value="1"/>
</dbReference>
<dbReference type="PANTHER" id="PTHR45799:SF2">
    <property type="entry name" value="RETICULON-LIKE PROTEIN"/>
    <property type="match status" value="1"/>
</dbReference>
<keyword evidence="5 6" id="KW-0472">Membrane</keyword>
<feature type="domain" description="Reticulon" evidence="8">
    <location>
        <begin position="332"/>
        <end position="520"/>
    </location>
</feature>
<evidence type="ECO:0000256" key="4">
    <source>
        <dbReference type="ARBA" id="ARBA00022989"/>
    </source>
</evidence>
<accession>A0A7J7JBD2</accession>
<dbReference type="InterPro" id="IPR003388">
    <property type="entry name" value="Reticulon"/>
</dbReference>
<evidence type="ECO:0000256" key="6">
    <source>
        <dbReference type="RuleBase" id="RU363132"/>
    </source>
</evidence>
<evidence type="ECO:0000256" key="1">
    <source>
        <dbReference type="ARBA" id="ARBA00004477"/>
    </source>
</evidence>
<feature type="transmembrane region" description="Helical" evidence="6">
    <location>
        <begin position="450"/>
        <end position="476"/>
    </location>
</feature>
<evidence type="ECO:0000313" key="10">
    <source>
        <dbReference type="Proteomes" id="UP000593567"/>
    </source>
</evidence>
<reference evidence="9" key="1">
    <citation type="submission" date="2020-06" db="EMBL/GenBank/DDBJ databases">
        <title>Draft genome of Bugula neritina, a colonial animal packing powerful symbionts and potential medicines.</title>
        <authorList>
            <person name="Rayko M."/>
        </authorList>
    </citation>
    <scope>NUCLEOTIDE SEQUENCE [LARGE SCALE GENOMIC DNA]</scope>
    <source>
        <strain evidence="9">Kwan_BN1</strain>
    </source>
</reference>
<dbReference type="Pfam" id="PF02453">
    <property type="entry name" value="Reticulon"/>
    <property type="match status" value="1"/>
</dbReference>
<keyword evidence="3 6" id="KW-0256">Endoplasmic reticulum</keyword>
<dbReference type="PROSITE" id="PS50845">
    <property type="entry name" value="RETICULON"/>
    <property type="match status" value="1"/>
</dbReference>
<dbReference type="GO" id="GO:0030424">
    <property type="term" value="C:axon"/>
    <property type="evidence" value="ECO:0007669"/>
    <property type="project" value="TreeGrafter"/>
</dbReference>
<keyword evidence="10" id="KW-1185">Reference proteome</keyword>
<sequence>MADIVGVDESANIMDSDYVAESLKQQIQIGTQHEHQHEFESENLKDGEIDNQTESQFDPNSLATADSTTNTETFDDEFQFKEISQLSKAEREAEALLDFENEAQCQSESQSGVLGVETGDSAMGLIDVGQDVLNMNLHSNSSGQFDIDAANFNLQSQPEPGIATEGCVDTDPIVSFSNTNNDNALFNDNSPLISGLDVSVVKDQPFAPKSALLELDPQTPNSDVFAGGDNTNINEDVLLLNNEKPLLDGITMDPESTHADVLKPESQFASMPKSAGVAADSPTLLSDDKPVKMPKATTIATPTKSTPTPARCSSSNSAACFVTWMKQLDPKVWDVLLWRDPRVTGVVLSLLMLLLLSISSYSIISIVSYLLLTTLIIAFTARVIKFVVAKVHSGDDSHPFKDLLDADIAISESVVQECAVSVVQRLNDLLNWLRDLVFVREFGASFKISVVLFAMTYVGGCFNGLTILTLAVAAMFTLPKFYEVKKVQIDQYVDVAMSKFDDCYSRLADAVPYLKKQKSQ</sequence>
<feature type="region of interest" description="Disordered" evidence="7">
    <location>
        <begin position="30"/>
        <end position="71"/>
    </location>
</feature>
<dbReference type="AlphaFoldDB" id="A0A7J7JBD2"/>
<protein>
    <recommendedName>
        <fullName evidence="6">Reticulon-like protein</fullName>
    </recommendedName>
</protein>
<dbReference type="PANTHER" id="PTHR45799">
    <property type="entry name" value="RETICULON-LIKE PROTEIN"/>
    <property type="match status" value="1"/>
</dbReference>
<proteinExistence type="predicted"/>